<dbReference type="InterPro" id="IPR029063">
    <property type="entry name" value="SAM-dependent_MTases_sf"/>
</dbReference>
<feature type="region of interest" description="Disordered" evidence="1">
    <location>
        <begin position="245"/>
        <end position="286"/>
    </location>
</feature>
<dbReference type="EMBL" id="JPOX01000063">
    <property type="protein sequence ID" value="KFX41309.1"/>
    <property type="molecule type" value="Genomic_DNA"/>
</dbReference>
<feature type="region of interest" description="Disordered" evidence="1">
    <location>
        <begin position="1144"/>
        <end position="1185"/>
    </location>
</feature>
<dbReference type="CDD" id="cd02440">
    <property type="entry name" value="AdoMet_MTases"/>
    <property type="match status" value="1"/>
</dbReference>
<evidence type="ECO:0000313" key="2">
    <source>
        <dbReference type="EMBL" id="KFX41309.1"/>
    </source>
</evidence>
<protein>
    <recommendedName>
        <fullName evidence="3">Methyltransferase type 11 domain-containing protein</fullName>
    </recommendedName>
</protein>
<dbReference type="EMBL" id="JPOX01000063">
    <property type="protein sequence ID" value="KFX41308.1"/>
    <property type="molecule type" value="Genomic_DNA"/>
</dbReference>
<feature type="region of interest" description="Disordered" evidence="1">
    <location>
        <begin position="187"/>
        <end position="228"/>
    </location>
</feature>
<sequence>MSSYRTDRVRAGRLPESRPVDDVVISPHNGNQVIGHFGYTPSRSHLPTSVASTSERRIQSRLTVREEDQEIIPPMSKTSRSLSHDDAVRPSGLPRLTGNSASYRCPSAPSIPTIRSDLPPPSSGTTKVRTRDPITSTTDRSKIISDRPRKVLRRKANFRRQELDNETVVDRPILDTSVKDVLTMTAPSQPEHDFSSPVQDVPRQGNPSTVTTRLPRTNTPKATENGQAQQIPKEFIGLRTVINTSNLPPPPTPIFASASTPSTRYSESPGMWSSRGSTPTSLSSYSPGITQPANYRFKQQSPVSLRQTAGLRMITTPVSQTDPDEPTMLGPIATDNYARSAHAEIPPMQKTNEVLVPTTIPSPEQPQPTQTSRNNSYGEQQHDITKPPVSKTTLLASPDMGSIGSIRPRRPSRDGTDKLEQAVSPVIRSNLPALRTNATHTRRKSADKANSPELLRVTPIRSAATSVESLQSNVSNRIPSRSDTTPQIPRKATRTLVKPPKELKAPANPTSSSKFSLFSKKSKNDLAASQSNASEKASRKGPAAGTGHEGYGRYGHRGRKPSVSGSSNGSRARSTSTSGGGSVASSKGSARHDAGIDDFLRERLEPVVINGGGKNRGELFRTQSGHSLSTLSVTSASVSSTVNGGPIMGGYSSESLSSMIDQNKHGARTFSSDTSIPSQVSKQRVKPKITRNESAPAQISSPDSNRSLSVTRGNSRASEDSNFSALPQISKVASKSESINSTKPAATKPSRRWNFFHRSQKNETKQKAPVPDRSIVVEAQLHAQVATVPKSRPIAHYALLDADSDSLEDIMHRVEESPPSDDEAFLQLQHGPKTEPSLTARHGTSVLLPSPPAIWKEFNSERPSPPRNRPASPKVFFQKENDTESPEKEGKRHSRLAPVGRIPRVVSRRDRDHKPPPQSYSRPFSRDEAPSLTITAGSQANVQNSFGRSKFGVETNPLLQGPFYTVPGASGPFSASAVSESAKFMSSAYAANEFLRFSPRKPSEVSSSTSEGDSILATVAAMGLKPNGTTEEEEIWTEYDDLVDTMLTSNKDTVSKLKKIGSFELAKKASKTLQAEISASDVNQGVSTASDTLILADATSPARLSDSSVRLRRSQIAAALHTSIAPSPQVSYSELISGYSERNKSLSDFVPPDSPSKPSQEDNKPQLEEIQSSTPTNTPDFETTRRRNTMLFDMAERMREGAAAQTNLRSASLMTSRWLSFGRVLFSPAHNRIQKSESECILILDGLGNDDWSYYCALTYPNANIYNLSIRSGSSSSSPHPDAWKPPSNHHLVRHIINGTAFPFPKGFFSACVLRFPAASSEGRQRHILSECKRVLRPGGYLELSILDLDLVNVGSKTRKAARGLKEKIYVADPDISLKPASDNIQRLLGICGYDNLNRCMVSIPVTGMIGGSTGSSNSNNTLSDIPSAGTGLSSQPSLTTNLSQPHARTPSDDAEPSLGDLLSDPSPSATNDESITKVVARVGRWWYTRCYEIPVLSDPTTDQSIWSERRLLRECQKQGTGFRLLIAYAQKPSEKRRTVSLYGHFLHFRFNNYGSTFSTLSVYFGHYEKDEFFFHDTND</sequence>
<reference key="1">
    <citation type="journal article" date="2014" name="PLoS Genet.">
        <title>Signature Gene Expression Reveals Novel Clues to the Molecular Mechanisms of Dimorphic Transition in Penicillium marneffei.</title>
        <authorList>
            <person name="Yang E."/>
            <person name="Wang G."/>
            <person name="Cai J."/>
            <person name="Woo P.C."/>
            <person name="Lau S.K."/>
            <person name="Yuen K.-Y."/>
            <person name="Chow W.-N."/>
            <person name="Lin X."/>
        </authorList>
    </citation>
    <scope>NUCLEOTIDE SEQUENCE [LARGE SCALE GENOMIC DNA]</scope>
    <source>
        <strain>PM1</strain>
    </source>
</reference>
<feature type="compositionally biased region" description="Basic and acidic residues" evidence="1">
    <location>
        <begin position="411"/>
        <end position="420"/>
    </location>
</feature>
<feature type="compositionally biased region" description="Low complexity" evidence="1">
    <location>
        <begin position="562"/>
        <end position="588"/>
    </location>
</feature>
<feature type="compositionally biased region" description="Polar residues" evidence="1">
    <location>
        <begin position="692"/>
        <end position="744"/>
    </location>
</feature>
<feature type="compositionally biased region" description="Polar residues" evidence="1">
    <location>
        <begin position="205"/>
        <end position="228"/>
    </location>
</feature>
<name>A0A093UUB8_TALMA</name>
<dbReference type="HOGENOM" id="CLU_002714_1_0_1"/>
<feature type="compositionally biased region" description="Basic and acidic residues" evidence="1">
    <location>
        <begin position="1"/>
        <end position="21"/>
    </location>
</feature>
<organism evidence="2">
    <name type="scientific">Talaromyces marneffei PM1</name>
    <dbReference type="NCBI Taxonomy" id="1077442"/>
    <lineage>
        <taxon>Eukaryota</taxon>
        <taxon>Fungi</taxon>
        <taxon>Dikarya</taxon>
        <taxon>Ascomycota</taxon>
        <taxon>Pezizomycotina</taxon>
        <taxon>Eurotiomycetes</taxon>
        <taxon>Eurotiomycetidae</taxon>
        <taxon>Eurotiales</taxon>
        <taxon>Trichocomaceae</taxon>
        <taxon>Talaromyces</taxon>
        <taxon>Talaromyces sect. Talaromyces</taxon>
    </lineage>
</organism>
<feature type="region of interest" description="Disordered" evidence="1">
    <location>
        <begin position="358"/>
        <end position="454"/>
    </location>
</feature>
<feature type="compositionally biased region" description="Low complexity" evidence="1">
    <location>
        <begin position="358"/>
        <end position="371"/>
    </location>
</feature>
<evidence type="ECO:0008006" key="3">
    <source>
        <dbReference type="Google" id="ProtNLM"/>
    </source>
</evidence>
<feature type="compositionally biased region" description="Low complexity" evidence="1">
    <location>
        <begin position="273"/>
        <end position="286"/>
    </location>
</feature>
<feature type="compositionally biased region" description="Basic and acidic residues" evidence="1">
    <location>
        <begin position="877"/>
        <end position="890"/>
    </location>
</feature>
<feature type="compositionally biased region" description="Polar residues" evidence="1">
    <location>
        <begin position="257"/>
        <end position="266"/>
    </location>
</feature>
<accession>A0A093UUB8</accession>
<dbReference type="eggNOG" id="ENOG502QVZH">
    <property type="taxonomic scope" value="Eukaryota"/>
</dbReference>
<feature type="region of interest" description="Disordered" evidence="1">
    <location>
        <begin position="466"/>
        <end position="592"/>
    </location>
</feature>
<dbReference type="SUPFAM" id="SSF53335">
    <property type="entry name" value="S-adenosyl-L-methionine-dependent methyltransferases"/>
    <property type="match status" value="1"/>
</dbReference>
<feature type="region of interest" description="Disordered" evidence="1">
    <location>
        <begin position="1"/>
        <end position="140"/>
    </location>
</feature>
<proteinExistence type="predicted"/>
<feature type="compositionally biased region" description="Polar residues" evidence="1">
    <location>
        <begin position="123"/>
        <end position="138"/>
    </location>
</feature>
<feature type="region of interest" description="Disordered" evidence="1">
    <location>
        <begin position="1418"/>
        <end position="1473"/>
    </location>
</feature>
<feature type="compositionally biased region" description="Polar residues" evidence="1">
    <location>
        <begin position="41"/>
        <end position="53"/>
    </location>
</feature>
<feature type="region of interest" description="Disordered" evidence="1">
    <location>
        <begin position="665"/>
        <end position="750"/>
    </location>
</feature>
<feature type="compositionally biased region" description="Low complexity" evidence="1">
    <location>
        <begin position="1457"/>
        <end position="1469"/>
    </location>
</feature>
<gene>
    <name evidence="2" type="ORF">GQ26_0630020</name>
</gene>
<feature type="region of interest" description="Disordered" evidence="1">
    <location>
        <begin position="856"/>
        <end position="928"/>
    </location>
</feature>
<feature type="compositionally biased region" description="Basic and acidic residues" evidence="1">
    <location>
        <begin position="54"/>
        <end position="66"/>
    </location>
</feature>
<reference evidence="2" key="2">
    <citation type="journal article" date="2014" name="PLoS Genet.">
        <title>Signature gene expression reveals novel clues to the molecular mechanisms of dimorphic transition in Penicillium marneffei.</title>
        <authorList>
            <person name="Yang E."/>
            <person name="Wang G."/>
            <person name="Cai J."/>
            <person name="Woo P.C."/>
            <person name="Lau S.K."/>
            <person name="Yuen K.-Y."/>
            <person name="Chow W.-N."/>
            <person name="Lin X."/>
        </authorList>
    </citation>
    <scope>NUCLEOTIDE SEQUENCE</scope>
    <source>
        <strain evidence="2">PM1</strain>
    </source>
</reference>
<evidence type="ECO:0000256" key="1">
    <source>
        <dbReference type="SAM" id="MobiDB-lite"/>
    </source>
</evidence>
<feature type="compositionally biased region" description="Polar residues" evidence="1">
    <location>
        <begin position="1431"/>
        <end position="1447"/>
    </location>
</feature>
<feature type="compositionally biased region" description="Polar residues" evidence="1">
    <location>
        <begin position="466"/>
        <end position="487"/>
    </location>
</feature>
<comment type="caution">
    <text evidence="2">The sequence shown here is derived from an EMBL/GenBank/DDBJ whole genome shotgun (WGS) entry which is preliminary data.</text>
</comment>
<feature type="compositionally biased region" description="Polar residues" evidence="1">
    <location>
        <begin position="669"/>
        <end position="682"/>
    </location>
</feature>
<feature type="compositionally biased region" description="Polar residues" evidence="1">
    <location>
        <begin position="1169"/>
        <end position="1181"/>
    </location>
</feature>